<feature type="compositionally biased region" description="Pro residues" evidence="1">
    <location>
        <begin position="342"/>
        <end position="364"/>
    </location>
</feature>
<feature type="region of interest" description="Disordered" evidence="1">
    <location>
        <begin position="1"/>
        <end position="219"/>
    </location>
</feature>
<reference evidence="2 3" key="1">
    <citation type="journal article" date="2018" name="Sci. Rep.">
        <title>Genome sequence of the cauliflower mushroom Sparassis crispa (Hanabiratake) and its association with beneficial usage.</title>
        <authorList>
            <person name="Kiyama R."/>
            <person name="Furutani Y."/>
            <person name="Kawaguchi K."/>
            <person name="Nakanishi T."/>
        </authorList>
    </citation>
    <scope>NUCLEOTIDE SEQUENCE [LARGE SCALE GENOMIC DNA]</scope>
</reference>
<protein>
    <submittedName>
        <fullName evidence="2">Uncharacterized protein</fullName>
    </submittedName>
</protein>
<dbReference type="OrthoDB" id="2804726at2759"/>
<evidence type="ECO:0000313" key="2">
    <source>
        <dbReference type="EMBL" id="GBE90080.1"/>
    </source>
</evidence>
<feature type="region of interest" description="Disordered" evidence="1">
    <location>
        <begin position="459"/>
        <end position="480"/>
    </location>
</feature>
<feature type="compositionally biased region" description="Low complexity" evidence="1">
    <location>
        <begin position="68"/>
        <end position="87"/>
    </location>
</feature>
<feature type="compositionally biased region" description="Polar residues" evidence="1">
    <location>
        <begin position="10"/>
        <end position="23"/>
    </location>
</feature>
<feature type="region of interest" description="Disordered" evidence="1">
    <location>
        <begin position="735"/>
        <end position="755"/>
    </location>
</feature>
<dbReference type="GeneID" id="38786997"/>
<feature type="compositionally biased region" description="Basic residues" evidence="1">
    <location>
        <begin position="27"/>
        <end position="38"/>
    </location>
</feature>
<dbReference type="STRING" id="139825.A0A401H6U3"/>
<dbReference type="InParanoid" id="A0A401H6U3"/>
<evidence type="ECO:0000256" key="1">
    <source>
        <dbReference type="SAM" id="MobiDB-lite"/>
    </source>
</evidence>
<feature type="compositionally biased region" description="Polar residues" evidence="1">
    <location>
        <begin position="735"/>
        <end position="744"/>
    </location>
</feature>
<evidence type="ECO:0000313" key="3">
    <source>
        <dbReference type="Proteomes" id="UP000287166"/>
    </source>
</evidence>
<comment type="caution">
    <text evidence="2">The sequence shown here is derived from an EMBL/GenBank/DDBJ whole genome shotgun (WGS) entry which is preliminary data.</text>
</comment>
<dbReference type="EMBL" id="BFAD01000018">
    <property type="protein sequence ID" value="GBE90080.1"/>
    <property type="molecule type" value="Genomic_DNA"/>
</dbReference>
<name>A0A401H6U3_9APHY</name>
<organism evidence="2 3">
    <name type="scientific">Sparassis crispa</name>
    <dbReference type="NCBI Taxonomy" id="139825"/>
    <lineage>
        <taxon>Eukaryota</taxon>
        <taxon>Fungi</taxon>
        <taxon>Dikarya</taxon>
        <taxon>Basidiomycota</taxon>
        <taxon>Agaricomycotina</taxon>
        <taxon>Agaricomycetes</taxon>
        <taxon>Polyporales</taxon>
        <taxon>Sparassidaceae</taxon>
        <taxon>Sparassis</taxon>
    </lineage>
</organism>
<feature type="compositionally biased region" description="Polar residues" evidence="1">
    <location>
        <begin position="96"/>
        <end position="129"/>
    </location>
</feature>
<gene>
    <name evidence="2" type="ORF">SCP_1801020</name>
</gene>
<accession>A0A401H6U3</accession>
<keyword evidence="3" id="KW-1185">Reference proteome</keyword>
<sequence>MAMAVKLSTPVATRHTQAESNEVNLRRSSRIRVLRRSGARPCATAHGPTPESLSQTSSRSRSLRPRTARATPGSSSSSPNRSPTTPTLLKAVRATSGPNNHQTPEPSSSRLSSKLQPTKANPRSDATTTSKKRRRGCDLPDRSPITAPSASPDLEDDEYRTPRALRALKRQRLTGESSAPSSFTISIDHHNELPGGHSSRNDNNSLNLFDSEDAPDPSTYQFRQDAALTLDEVASGKGSSLALSLASPAEESAGPLKGVTAVSNATSVESPVDLKEPITPTSRIDPTCSETKVVSISLSETAGYQSPPLSSPIVPPTLLELPALIPPPVVAQDIDILQLPTPSSPSPSSPLSPSPLSPSSPLSPDPRRRNRVRTPEACDPNIWKLACQERVRYLLRRYGGAALRAVVEAQARHHVLAQAKFCHYTPASYSSSSRSALRYLQADDMDIDWEAEELHDFEYGDYDDDDDDEEWDLDEEEDDDYEYDEVLGMDMSADSTTEVEAMDVDEQHVDGSRALEALTTTPTTAPSVSSPPTRPASPSAPALPADRSSVQPYVPEPPQLPPLATVRVPNLEPCMPVTPEGKPFVGRGTPVDKQRRADWGSLQPGSWTPVLFFPVSLTSPKASPIPDVQFSDDGMGEYRSQEVEMDTNPQFSDFSEPSASSDFTYAPALPERTWLPPQPPAIVTSITSAPTATPAFPPSVSPDVAATAQNQTGCAWHSSFLQCLLSGCTPCAPTNAPQPSSSILMPSMAGPSSPVTLTQAPGEFELNEQAQLASSTLSHALG</sequence>
<feature type="region of interest" description="Disordered" evidence="1">
    <location>
        <begin position="517"/>
        <end position="561"/>
    </location>
</feature>
<proteinExistence type="predicted"/>
<feature type="compositionally biased region" description="Polar residues" evidence="1">
    <location>
        <begin position="174"/>
        <end position="185"/>
    </location>
</feature>
<dbReference type="AlphaFoldDB" id="A0A401H6U3"/>
<dbReference type="RefSeq" id="XP_027620993.1">
    <property type="nucleotide sequence ID" value="XM_027765192.1"/>
</dbReference>
<feature type="region of interest" description="Disordered" evidence="1">
    <location>
        <begin position="338"/>
        <end position="373"/>
    </location>
</feature>
<feature type="compositionally biased region" description="Low complexity" evidence="1">
    <location>
        <begin position="517"/>
        <end position="553"/>
    </location>
</feature>
<dbReference type="Proteomes" id="UP000287166">
    <property type="component" value="Unassembled WGS sequence"/>
</dbReference>